<dbReference type="GO" id="GO:0004252">
    <property type="term" value="F:serine-type endopeptidase activity"/>
    <property type="evidence" value="ECO:0007669"/>
    <property type="project" value="InterPro"/>
</dbReference>
<dbReference type="AlphaFoldDB" id="T0ZHW4"/>
<evidence type="ECO:0000256" key="1">
    <source>
        <dbReference type="SAM" id="MobiDB-lite"/>
    </source>
</evidence>
<evidence type="ECO:0000259" key="2">
    <source>
        <dbReference type="Pfam" id="PF10502"/>
    </source>
</evidence>
<feature type="region of interest" description="Disordered" evidence="1">
    <location>
        <begin position="1"/>
        <end position="29"/>
    </location>
</feature>
<dbReference type="GO" id="GO:0006465">
    <property type="term" value="P:signal peptide processing"/>
    <property type="evidence" value="ECO:0007669"/>
    <property type="project" value="InterPro"/>
</dbReference>
<protein>
    <submittedName>
        <fullName evidence="3">Signal peptidase I</fullName>
    </submittedName>
</protein>
<name>T0ZHW4_9ZZZZ</name>
<comment type="caution">
    <text evidence="3">The sequence shown here is derived from an EMBL/GenBank/DDBJ whole genome shotgun (WGS) entry which is preliminary data.</text>
</comment>
<dbReference type="InterPro" id="IPR019533">
    <property type="entry name" value="Peptidase_S26"/>
</dbReference>
<evidence type="ECO:0000313" key="3">
    <source>
        <dbReference type="EMBL" id="EQD44288.1"/>
    </source>
</evidence>
<sequence length="170" mass="18380">MPPIPPPAAAEPSNPDNPVPSTTVLPTSQPPVVLPVQRVSSVRQPTKTNPGIRETLETVILALILAFTFRTFCVEAFVIPTGSMAPTLSGAHFRAVCPMCGYTFNVNANVDRQWLTFRNPGTGELESTLVRLANGELTNAFSIPAPDYSLCPNDHYEIPADDLRGKPIIK</sequence>
<organism evidence="3">
    <name type="scientific">mine drainage metagenome</name>
    <dbReference type="NCBI Taxonomy" id="410659"/>
    <lineage>
        <taxon>unclassified sequences</taxon>
        <taxon>metagenomes</taxon>
        <taxon>ecological metagenomes</taxon>
    </lineage>
</organism>
<dbReference type="Pfam" id="PF10502">
    <property type="entry name" value="Peptidase_S26"/>
    <property type="match status" value="1"/>
</dbReference>
<gene>
    <name evidence="3" type="ORF">B1A_15158</name>
</gene>
<proteinExistence type="predicted"/>
<reference evidence="3" key="1">
    <citation type="submission" date="2013-08" db="EMBL/GenBank/DDBJ databases">
        <authorList>
            <person name="Mendez C."/>
            <person name="Richter M."/>
            <person name="Ferrer M."/>
            <person name="Sanchez J."/>
        </authorList>
    </citation>
    <scope>NUCLEOTIDE SEQUENCE</scope>
</reference>
<reference evidence="3" key="2">
    <citation type="journal article" date="2014" name="ISME J.">
        <title>Microbial stratification in low pH oxic and suboxic macroscopic growths along an acid mine drainage.</title>
        <authorList>
            <person name="Mendez-Garcia C."/>
            <person name="Mesa V."/>
            <person name="Sprenger R.R."/>
            <person name="Richter M."/>
            <person name="Diez M.S."/>
            <person name="Solano J."/>
            <person name="Bargiela R."/>
            <person name="Golyshina O.V."/>
            <person name="Manteca A."/>
            <person name="Ramos J.L."/>
            <person name="Gallego J.R."/>
            <person name="Llorente I."/>
            <person name="Martins Dos Santos V.A."/>
            <person name="Jensen O.N."/>
            <person name="Pelaez A.I."/>
            <person name="Sanchez J."/>
            <person name="Ferrer M."/>
        </authorList>
    </citation>
    <scope>NUCLEOTIDE SEQUENCE</scope>
</reference>
<dbReference type="EMBL" id="AUZX01011122">
    <property type="protein sequence ID" value="EQD44288.1"/>
    <property type="molecule type" value="Genomic_DNA"/>
</dbReference>
<accession>T0ZHW4</accession>
<feature type="non-terminal residue" evidence="3">
    <location>
        <position position="170"/>
    </location>
</feature>
<feature type="domain" description="Peptidase S26" evidence="2">
    <location>
        <begin position="53"/>
        <end position="94"/>
    </location>
</feature>